<accession>H6WCZ8</accession>
<reference evidence="4" key="1">
    <citation type="submission" date="2011-12" db="EMBL/GenBank/DDBJ databases">
        <title>Construction and preliminary immunoscreening of a cDNA library of A. agkistrodontis nymphs.</title>
        <authorList>
            <person name="Zhang L."/>
            <person name="Chen J."/>
            <person name="Chen S."/>
            <person name="Cai Y."/>
            <person name="Guo J."/>
        </authorList>
    </citation>
    <scope>NUCLEOTIDE SEQUENCE</scope>
</reference>
<evidence type="ECO:0000313" key="4">
    <source>
        <dbReference type="EMBL" id="AFA46583.1"/>
    </source>
</evidence>
<dbReference type="InterPro" id="IPR020471">
    <property type="entry name" value="AKR"/>
</dbReference>
<dbReference type="SUPFAM" id="SSF51430">
    <property type="entry name" value="NAD(P)-linked oxidoreductase"/>
    <property type="match status" value="1"/>
</dbReference>
<protein>
    <recommendedName>
        <fullName evidence="3">NADP-dependent oxidoreductase domain-containing protein</fullName>
    </recommendedName>
</protein>
<evidence type="ECO:0000256" key="1">
    <source>
        <dbReference type="PIRSR" id="PIRSR000097-2"/>
    </source>
</evidence>
<dbReference type="PIRSF" id="PIRSF000097">
    <property type="entry name" value="AKR"/>
    <property type="match status" value="1"/>
</dbReference>
<dbReference type="Pfam" id="PF00248">
    <property type="entry name" value="Aldo_ket_red"/>
    <property type="match status" value="1"/>
</dbReference>
<dbReference type="PRINTS" id="PR00069">
    <property type="entry name" value="ALDKETRDTASE"/>
</dbReference>
<dbReference type="InterPro" id="IPR018170">
    <property type="entry name" value="Aldo/ket_reductase_CS"/>
</dbReference>
<dbReference type="InterPro" id="IPR023210">
    <property type="entry name" value="NADP_OxRdtase_dom"/>
</dbReference>
<dbReference type="Gene3D" id="3.20.20.100">
    <property type="entry name" value="NADP-dependent oxidoreductase domain"/>
    <property type="match status" value="1"/>
</dbReference>
<dbReference type="PROSITE" id="PS00062">
    <property type="entry name" value="ALDOKETO_REDUCTASE_2"/>
    <property type="match status" value="1"/>
</dbReference>
<dbReference type="AlphaFoldDB" id="H6WCZ8"/>
<feature type="non-terminal residue" evidence="4">
    <location>
        <position position="1"/>
    </location>
</feature>
<name>H6WCZ8_ARMAG</name>
<dbReference type="GO" id="GO:0016491">
    <property type="term" value="F:oxidoreductase activity"/>
    <property type="evidence" value="ECO:0007669"/>
    <property type="project" value="InterPro"/>
</dbReference>
<feature type="site" description="Lowers pKa of active site Tyr" evidence="2">
    <location>
        <position position="29"/>
    </location>
</feature>
<dbReference type="PANTHER" id="PTHR11732">
    <property type="entry name" value="ALDO/KETO REDUCTASE"/>
    <property type="match status" value="1"/>
</dbReference>
<proteinExistence type="evidence at transcript level"/>
<feature type="domain" description="NADP-dependent oxidoreductase" evidence="3">
    <location>
        <begin position="2"/>
        <end position="242"/>
    </location>
</feature>
<evidence type="ECO:0000259" key="3">
    <source>
        <dbReference type="Pfam" id="PF00248"/>
    </source>
</evidence>
<organism evidence="4">
    <name type="scientific">Armillifer agkistrodontis</name>
    <name type="common">Tongue worm</name>
    <dbReference type="NCBI Taxonomy" id="592791"/>
    <lineage>
        <taxon>Eukaryota</taxon>
        <taxon>Metazoa</taxon>
        <taxon>Ecdysozoa</taxon>
        <taxon>Arthropoda</taxon>
        <taxon>Crustacea</taxon>
        <taxon>Oligostraca</taxon>
        <taxon>Ichthyostraca</taxon>
        <taxon>Pentastomida</taxon>
        <taxon>Porocephalida</taxon>
        <taxon>Armilliferidae</taxon>
        <taxon>Armillifer</taxon>
    </lineage>
</organism>
<evidence type="ECO:0000256" key="2">
    <source>
        <dbReference type="PIRSR" id="PIRSR000097-3"/>
    </source>
</evidence>
<dbReference type="InterPro" id="IPR036812">
    <property type="entry name" value="NAD(P)_OxRdtase_dom_sf"/>
</dbReference>
<dbReference type="EMBL" id="JQ180452">
    <property type="protein sequence ID" value="AFA46583.1"/>
    <property type="molecule type" value="mRNA"/>
</dbReference>
<sequence length="265" mass="30188">GSEDEVGNTFQEQISDNKVKREDLFIVSKVWNAFNKRSTIMPSLKESLKRLKTSYVDLYLMHFPTGLKKGKDLFPLNENGLTIPSDVDYVETWKDLEDCYDQGLAKAIGVCNFSSNQIDRLIKNCKIMPSVNQVESHPYLHQDRLFKFCEERGINMIGFAPLGFPAGLWAKKDQPKLLPDSVVFGIANRPCKTAAQVLIRFPMQKGFIVLIKPTVSGEIKENFGFQSFDLSPEGLEELNGLNKNYRYFDFAVMGGPPFYPFRAEY</sequence>
<feature type="binding site" evidence="1">
    <location>
        <position position="62"/>
    </location>
    <ligand>
        <name>substrate</name>
    </ligand>
</feature>